<dbReference type="Proteomes" id="UP000594638">
    <property type="component" value="Unassembled WGS sequence"/>
</dbReference>
<evidence type="ECO:0000256" key="1">
    <source>
        <dbReference type="SAM" id="MobiDB-lite"/>
    </source>
</evidence>
<organism evidence="2 3">
    <name type="scientific">Olea europaea subsp. europaea</name>
    <dbReference type="NCBI Taxonomy" id="158383"/>
    <lineage>
        <taxon>Eukaryota</taxon>
        <taxon>Viridiplantae</taxon>
        <taxon>Streptophyta</taxon>
        <taxon>Embryophyta</taxon>
        <taxon>Tracheophyta</taxon>
        <taxon>Spermatophyta</taxon>
        <taxon>Magnoliopsida</taxon>
        <taxon>eudicotyledons</taxon>
        <taxon>Gunneridae</taxon>
        <taxon>Pentapetalae</taxon>
        <taxon>asterids</taxon>
        <taxon>lamiids</taxon>
        <taxon>Lamiales</taxon>
        <taxon>Oleaceae</taxon>
        <taxon>Oleeae</taxon>
        <taxon>Olea</taxon>
    </lineage>
</organism>
<evidence type="ECO:0000313" key="2">
    <source>
        <dbReference type="EMBL" id="CAA2940118.1"/>
    </source>
</evidence>
<name>A0A8S0PJ62_OLEEU</name>
<proteinExistence type="predicted"/>
<protein>
    <submittedName>
        <fullName evidence="2">Uncharacterized protein</fullName>
    </submittedName>
</protein>
<dbReference type="EMBL" id="CACTIH010000045">
    <property type="protein sequence ID" value="CAA2940118.1"/>
    <property type="molecule type" value="Genomic_DNA"/>
</dbReference>
<feature type="compositionally biased region" description="Basic and acidic residues" evidence="1">
    <location>
        <begin position="14"/>
        <end position="25"/>
    </location>
</feature>
<keyword evidence="3" id="KW-1185">Reference proteome</keyword>
<feature type="region of interest" description="Disordered" evidence="1">
    <location>
        <begin position="58"/>
        <end position="99"/>
    </location>
</feature>
<dbReference type="AlphaFoldDB" id="A0A8S0PJ62"/>
<comment type="caution">
    <text evidence="2">The sequence shown here is derived from an EMBL/GenBank/DDBJ whole genome shotgun (WGS) entry which is preliminary data.</text>
</comment>
<feature type="region of interest" description="Disordered" evidence="1">
    <location>
        <begin position="1"/>
        <end position="25"/>
    </location>
</feature>
<sequence>MGQKVEDNSLSLSPHDEKQNGRNDSKFKTLSKSFHLWLQFQAPYVAGGFHHLLTHEIRFPSNPSPSPRSPSHRTFVKGSAVSRSPFFHRRQTTRPTSRL</sequence>
<reference evidence="2 3" key="1">
    <citation type="submission" date="2019-12" db="EMBL/GenBank/DDBJ databases">
        <authorList>
            <person name="Alioto T."/>
            <person name="Alioto T."/>
            <person name="Gomez Garrido J."/>
        </authorList>
    </citation>
    <scope>NUCLEOTIDE SEQUENCE [LARGE SCALE GENOMIC DNA]</scope>
</reference>
<gene>
    <name evidence="2" type="ORF">OLEA9_A042550</name>
</gene>
<accession>A0A8S0PJ62</accession>
<evidence type="ECO:0000313" key="3">
    <source>
        <dbReference type="Proteomes" id="UP000594638"/>
    </source>
</evidence>
<dbReference type="Gramene" id="OE9A042550T1">
    <property type="protein sequence ID" value="OE9A042550C1"/>
    <property type="gene ID" value="OE9A042550"/>
</dbReference>